<evidence type="ECO:0000259" key="2">
    <source>
        <dbReference type="PROSITE" id="PS50222"/>
    </source>
</evidence>
<feature type="transmembrane region" description="Helical" evidence="1">
    <location>
        <begin position="79"/>
        <end position="101"/>
    </location>
</feature>
<dbReference type="InterPro" id="IPR011992">
    <property type="entry name" value="EF-hand-dom_pair"/>
</dbReference>
<protein>
    <recommendedName>
        <fullName evidence="2">EF-hand domain-containing protein</fullName>
    </recommendedName>
</protein>
<dbReference type="Pfam" id="PF15156">
    <property type="entry name" value="CLN6"/>
    <property type="match status" value="1"/>
</dbReference>
<feature type="domain" description="EF-hand" evidence="2">
    <location>
        <begin position="119"/>
        <end position="154"/>
    </location>
</feature>
<dbReference type="Pfam" id="PF13405">
    <property type="entry name" value="EF-hand_6"/>
    <property type="match status" value="1"/>
</dbReference>
<proteinExistence type="predicted"/>
<dbReference type="EMBL" id="CAUEEQ010071669">
    <property type="protein sequence ID" value="CAJ0966061.1"/>
    <property type="molecule type" value="Genomic_DNA"/>
</dbReference>
<feature type="domain" description="EF-hand" evidence="2">
    <location>
        <begin position="192"/>
        <end position="227"/>
    </location>
</feature>
<dbReference type="Pfam" id="PF13499">
    <property type="entry name" value="EF-hand_7"/>
    <property type="match status" value="1"/>
</dbReference>
<keyword evidence="4" id="KW-1185">Reference proteome</keyword>
<dbReference type="PANTHER" id="PTHR23048">
    <property type="entry name" value="MYOSIN LIGHT CHAIN 1, 3"/>
    <property type="match status" value="1"/>
</dbReference>
<dbReference type="Gene3D" id="1.10.238.10">
    <property type="entry name" value="EF-hand"/>
    <property type="match status" value="2"/>
</dbReference>
<keyword evidence="1" id="KW-0472">Membrane</keyword>
<organism evidence="3 4">
    <name type="scientific">Ranitomeya imitator</name>
    <name type="common">mimic poison frog</name>
    <dbReference type="NCBI Taxonomy" id="111125"/>
    <lineage>
        <taxon>Eukaryota</taxon>
        <taxon>Metazoa</taxon>
        <taxon>Chordata</taxon>
        <taxon>Craniata</taxon>
        <taxon>Vertebrata</taxon>
        <taxon>Euteleostomi</taxon>
        <taxon>Amphibia</taxon>
        <taxon>Batrachia</taxon>
        <taxon>Anura</taxon>
        <taxon>Neobatrachia</taxon>
        <taxon>Hyloidea</taxon>
        <taxon>Dendrobatidae</taxon>
        <taxon>Dendrobatinae</taxon>
        <taxon>Ranitomeya</taxon>
    </lineage>
</organism>
<name>A0ABN9MIB8_9NEOB</name>
<keyword evidence="1" id="KW-0812">Transmembrane</keyword>
<comment type="caution">
    <text evidence="3">The sequence shown here is derived from an EMBL/GenBank/DDBJ whole genome shotgun (WGS) entry which is preliminary data.</text>
</comment>
<dbReference type="InterPro" id="IPR050230">
    <property type="entry name" value="CALM/Myosin/TropC-like"/>
</dbReference>
<dbReference type="CDD" id="cd00051">
    <property type="entry name" value="EFh"/>
    <property type="match status" value="1"/>
</dbReference>
<dbReference type="PANTHER" id="PTHR23048:SF45">
    <property type="entry name" value="CALMODULIN LIKE 4"/>
    <property type="match status" value="1"/>
</dbReference>
<sequence length="268" mass="31194">MVRDLRRGEWTRTEMFSVRTGQSLFGPERQTWTFCLKVQCSGYLVTEGQIFIIFIFTFFAMLALILHQKRKGLRLDSNGLFLLLSFSVTLLLIAAWIVWLWNDKILRKKYPGTKFLSQDEIQKFKECFNLYDKKGKGKIPSQDLLTVMRCLGTCPTPVEVNRHLQVQKIGKDGEVDFSTFLTIMYRQQKQEDPENEILVAMLMTDRQKKGMIPLEELKAKLTRMGEKLTPEEVDDLFREVHVGPDGMVKYEDFFLGGLPHINHIARAY</sequence>
<dbReference type="SUPFAM" id="SSF47473">
    <property type="entry name" value="EF-hand"/>
    <property type="match status" value="1"/>
</dbReference>
<keyword evidence="1" id="KW-1133">Transmembrane helix</keyword>
<feature type="transmembrane region" description="Helical" evidence="1">
    <location>
        <begin position="48"/>
        <end position="67"/>
    </location>
</feature>
<accession>A0ABN9MIB8</accession>
<dbReference type="PROSITE" id="PS50222">
    <property type="entry name" value="EF_HAND_2"/>
    <property type="match status" value="2"/>
</dbReference>
<evidence type="ECO:0000313" key="3">
    <source>
        <dbReference type="EMBL" id="CAJ0966061.1"/>
    </source>
</evidence>
<reference evidence="3" key="1">
    <citation type="submission" date="2023-07" db="EMBL/GenBank/DDBJ databases">
        <authorList>
            <person name="Stuckert A."/>
        </authorList>
    </citation>
    <scope>NUCLEOTIDE SEQUENCE</scope>
</reference>
<evidence type="ECO:0000256" key="1">
    <source>
        <dbReference type="SAM" id="Phobius"/>
    </source>
</evidence>
<dbReference type="InterPro" id="IPR002048">
    <property type="entry name" value="EF_hand_dom"/>
</dbReference>
<evidence type="ECO:0000313" key="4">
    <source>
        <dbReference type="Proteomes" id="UP001176940"/>
    </source>
</evidence>
<dbReference type="Proteomes" id="UP001176940">
    <property type="component" value="Unassembled WGS sequence"/>
</dbReference>
<dbReference type="SMART" id="SM00054">
    <property type="entry name" value="EFh"/>
    <property type="match status" value="3"/>
</dbReference>
<gene>
    <name evidence="3" type="ORF">RIMI_LOCUS20902601</name>
</gene>
<dbReference type="InterPro" id="IPR029255">
    <property type="entry name" value="CLN6"/>
</dbReference>